<dbReference type="PANTHER" id="PTHR36927">
    <property type="entry name" value="BLR4337 PROTEIN"/>
    <property type="match status" value="1"/>
</dbReference>
<evidence type="ECO:0000259" key="8">
    <source>
        <dbReference type="Pfam" id="PF01757"/>
    </source>
</evidence>
<dbReference type="PANTHER" id="PTHR36927:SF3">
    <property type="entry name" value="GLUCANS BIOSYNTHESIS PROTEIN C"/>
    <property type="match status" value="1"/>
</dbReference>
<comment type="subcellular location">
    <subcellularLocation>
        <location evidence="7">Cell membrane</location>
        <topology evidence="7">Multi-pass membrane protein</topology>
    </subcellularLocation>
</comment>
<dbReference type="Pfam" id="PF01757">
    <property type="entry name" value="Acyl_transf_3"/>
    <property type="match status" value="1"/>
</dbReference>
<dbReference type="GO" id="GO:0016746">
    <property type="term" value="F:acyltransferase activity"/>
    <property type="evidence" value="ECO:0007669"/>
    <property type="project" value="UniProtKB-KW"/>
</dbReference>
<comment type="similarity">
    <text evidence="7">Belongs to the acyltransferase 3 family. OpgC subfamily.</text>
</comment>
<name>A0ABN4FF87_9GAMM</name>
<dbReference type="InterPro" id="IPR002656">
    <property type="entry name" value="Acyl_transf_3_dom"/>
</dbReference>
<feature type="transmembrane region" description="Helical" evidence="7">
    <location>
        <begin position="80"/>
        <end position="101"/>
    </location>
</feature>
<dbReference type="InterPro" id="IPR050623">
    <property type="entry name" value="Glucan_succinyl_AcylTrfase"/>
</dbReference>
<feature type="transmembrane region" description="Helical" evidence="7">
    <location>
        <begin position="365"/>
        <end position="383"/>
    </location>
</feature>
<feature type="domain" description="Acyltransferase 3" evidence="8">
    <location>
        <begin position="36"/>
        <end position="383"/>
    </location>
</feature>
<feature type="transmembrane region" description="Helical" evidence="7">
    <location>
        <begin position="117"/>
        <end position="137"/>
    </location>
</feature>
<accession>A0ABN4FF87</accession>
<comment type="pathway">
    <text evidence="7">Glycan metabolism; osmoregulated periplasmic glucan (OPG) biosynthesis.</text>
</comment>
<evidence type="ECO:0000256" key="6">
    <source>
        <dbReference type="ARBA" id="ARBA00023315"/>
    </source>
</evidence>
<evidence type="ECO:0000256" key="4">
    <source>
        <dbReference type="ARBA" id="ARBA00022989"/>
    </source>
</evidence>
<feature type="transmembrane region" description="Helical" evidence="7">
    <location>
        <begin position="332"/>
        <end position="353"/>
    </location>
</feature>
<comment type="function">
    <text evidence="7">Necessary for the succinyl substitution of periplasmic glucans. Could catalyze the transfer of succinyl residues from the cytoplasmic side of the membrane to the nascent glucan backbones on the periplasmic side of the membrane.</text>
</comment>
<evidence type="ECO:0000256" key="5">
    <source>
        <dbReference type="ARBA" id="ARBA00023136"/>
    </source>
</evidence>
<feature type="transmembrane region" description="Helical" evidence="7">
    <location>
        <begin position="303"/>
        <end position="320"/>
    </location>
</feature>
<evidence type="ECO:0000256" key="7">
    <source>
        <dbReference type="HAMAP-Rule" id="MF_01066"/>
    </source>
</evidence>
<sequence>MSNYHKKYSGQNQIRYSNSDNKQRISMKKNTHQREYFLDAIRAYLMLLGIPFHLSLIYSSHHWAVNSSHSSLEFTLLNDFIHAFRMQVFFVISGYFSFMLYQRYERHRWLQVRLERVVIPLITAIPLITLPQFFLLKNYTSKLQDWNLFTIYQKINIAIWEVVSHLWFLLTLALLTTLCFYLFQKIKNKQHSVPTLIKRMNNIGKISLSLFLFVFIYSVIRRIIFILNPEILFNSVFNFVVMETVFYLPFFLLGAYSFIYPPLKQVFLTFSPGALAASLLLFGAYYLNQHFNTAEFFAFELDLMIKALMGVTMTNVVYSLGHQLLNYPSTRITYLVNASLFIYLVHHPLTLIYGAFVTPKIDNNGVGFLLGMLFVCLISFILYEVHRRIPLLKFLFSGKSQQQTTQPKYCAK</sequence>
<feature type="transmembrane region" description="Helical" evidence="7">
    <location>
        <begin position="36"/>
        <end position="60"/>
    </location>
</feature>
<evidence type="ECO:0000256" key="1">
    <source>
        <dbReference type="ARBA" id="ARBA00022475"/>
    </source>
</evidence>
<dbReference type="HAMAP" id="MF_01066">
    <property type="entry name" value="MdoC_OpgC"/>
    <property type="match status" value="1"/>
</dbReference>
<dbReference type="EMBL" id="CP009997">
    <property type="protein sequence ID" value="AJJ36269.1"/>
    <property type="molecule type" value="Genomic_DNA"/>
</dbReference>
<keyword evidence="4 7" id="KW-1133">Transmembrane helix</keyword>
<feature type="transmembrane region" description="Helical" evidence="7">
    <location>
        <begin position="266"/>
        <end position="287"/>
    </location>
</feature>
<gene>
    <name evidence="7" type="primary">mdoC</name>
    <name evidence="7" type="synonym">opgC</name>
    <name evidence="9" type="ORF">CH54_49</name>
</gene>
<feature type="transmembrane region" description="Helical" evidence="7">
    <location>
        <begin position="157"/>
        <end position="183"/>
    </location>
</feature>
<evidence type="ECO:0000313" key="10">
    <source>
        <dbReference type="Proteomes" id="UP000031883"/>
    </source>
</evidence>
<keyword evidence="5 7" id="KW-0472">Membrane</keyword>
<reference evidence="9 10" key="1">
    <citation type="journal article" date="2015" name="Genome Announc.">
        <title>Thirty-Two Complete Genome Assemblies of Nine Yersinia Species, Including Y. pestis, Y. pseudotuberculosis, and Y. enterocolitica.</title>
        <authorList>
            <person name="Johnson S.L."/>
            <person name="Daligault H.E."/>
            <person name="Davenport K.W."/>
            <person name="Jaissle J."/>
            <person name="Frey K.G."/>
            <person name="Ladner J.T."/>
            <person name="Broomall S.M."/>
            <person name="Bishop-Lilly K.A."/>
            <person name="Bruce D.C."/>
            <person name="Coyne S.R."/>
            <person name="Gibbons H.S."/>
            <person name="Lo C.C."/>
            <person name="Munk A.C."/>
            <person name="Rosenzweig C.N."/>
            <person name="Koroleva G.I."/>
            <person name="Palacios G.F."/>
            <person name="Redden C.L."/>
            <person name="Xu Y."/>
            <person name="Minogue T.D."/>
            <person name="Chain P.S."/>
        </authorList>
    </citation>
    <scope>NUCLEOTIDE SEQUENCE [LARGE SCALE GENOMIC DNA]</scope>
    <source>
        <strain evidence="9 10">Y231</strain>
    </source>
</reference>
<keyword evidence="10" id="KW-1185">Reference proteome</keyword>
<feature type="transmembrane region" description="Helical" evidence="7">
    <location>
        <begin position="236"/>
        <end position="259"/>
    </location>
</feature>
<evidence type="ECO:0000256" key="2">
    <source>
        <dbReference type="ARBA" id="ARBA00022679"/>
    </source>
</evidence>
<dbReference type="NCBIfam" id="NF003014">
    <property type="entry name" value="PRK03854.1"/>
    <property type="match status" value="1"/>
</dbReference>
<keyword evidence="1 7" id="KW-1003">Cell membrane</keyword>
<proteinExistence type="inferred from homology"/>
<evidence type="ECO:0000256" key="3">
    <source>
        <dbReference type="ARBA" id="ARBA00022692"/>
    </source>
</evidence>
<dbReference type="InterPro" id="IPR023723">
    <property type="entry name" value="Glucans_biosynth_C"/>
</dbReference>
<keyword evidence="3 7" id="KW-0812">Transmembrane</keyword>
<keyword evidence="2 7" id="KW-0808">Transferase</keyword>
<keyword evidence="6 7" id="KW-0012">Acyltransferase</keyword>
<organism evidence="9 10">
    <name type="scientific">Yersinia rochesterensis</name>
    <dbReference type="NCBI Taxonomy" id="1604335"/>
    <lineage>
        <taxon>Bacteria</taxon>
        <taxon>Pseudomonadati</taxon>
        <taxon>Pseudomonadota</taxon>
        <taxon>Gammaproteobacteria</taxon>
        <taxon>Enterobacterales</taxon>
        <taxon>Yersiniaceae</taxon>
        <taxon>Yersinia</taxon>
    </lineage>
</organism>
<dbReference type="EC" id="2.1.-.-" evidence="7"/>
<protein>
    <recommendedName>
        <fullName evidence="7">Glucans biosynthesis protein C</fullName>
        <ecNumber evidence="7">2.1.-.-</ecNumber>
    </recommendedName>
</protein>
<dbReference type="Proteomes" id="UP000031883">
    <property type="component" value="Chromosome"/>
</dbReference>
<feature type="transmembrane region" description="Helical" evidence="7">
    <location>
        <begin position="203"/>
        <end position="224"/>
    </location>
</feature>
<evidence type="ECO:0000313" key="9">
    <source>
        <dbReference type="EMBL" id="AJJ36269.1"/>
    </source>
</evidence>